<evidence type="ECO:0000256" key="7">
    <source>
        <dbReference type="ARBA" id="ARBA00023136"/>
    </source>
</evidence>
<feature type="compositionally biased region" description="Basic and acidic residues" evidence="8">
    <location>
        <begin position="42"/>
        <end position="56"/>
    </location>
</feature>
<dbReference type="GO" id="GO:0071949">
    <property type="term" value="F:FAD binding"/>
    <property type="evidence" value="ECO:0007669"/>
    <property type="project" value="InterPro"/>
</dbReference>
<dbReference type="EC" id="1.3.1.72" evidence="2"/>
<dbReference type="RefSeq" id="WP_073050071.1">
    <property type="nucleotide sequence ID" value="NZ_FQZL01000022.1"/>
</dbReference>
<keyword evidence="11" id="KW-1185">Reference proteome</keyword>
<evidence type="ECO:0000259" key="9">
    <source>
        <dbReference type="PROSITE" id="PS51387"/>
    </source>
</evidence>
<dbReference type="SUPFAM" id="SSF56176">
    <property type="entry name" value="FAD-binding/transporter-associated domain-like"/>
    <property type="match status" value="1"/>
</dbReference>
<evidence type="ECO:0000256" key="2">
    <source>
        <dbReference type="ARBA" id="ARBA00012405"/>
    </source>
</evidence>
<dbReference type="GO" id="GO:0008202">
    <property type="term" value="P:steroid metabolic process"/>
    <property type="evidence" value="ECO:0007669"/>
    <property type="project" value="TreeGrafter"/>
</dbReference>
<sequence>MNGLQMIAENDIRIHNEKVIKIARQLKERKSTTPLSLKKKAVSHEVPKPNDKRHSDEKLDISDLDEVIHIDAEKMICIAEPGVTFEKLVEETGKHGLAPVVVPEHKTITIGGAVAGGGIESMSYKFGSFHDSCLEFEIVTAKGDVMECTPDNENMLLFQMVHWTFGTLGIITLLKFRLIPVKPLVKMTYEKFESLEEYKDAIKEHYIKRDIDFMDGIIHSSEKFVLCAGDFVDDAPYTHNYDWLRVYYQSTDERKEDYLKTPDYFFRYDSGTTSSHPKSFIGRLLFRKFINSNNVLKVTNDLRKVIPSNFIPITVDLFLPFSKVDEFMEWYVKEVNHFPLWCVPYKVMHKYEWLSDEFLENVEDELFLDIAIYNMKRENPEHYHRIIEEKLIELGAIKTLISTNLYSEEEFWNIWNKKNYDLVKEKTDPDNIFRGYYEKMCRTSRGLGR</sequence>
<proteinExistence type="predicted"/>
<feature type="domain" description="FAD-binding PCMH-type" evidence="9">
    <location>
        <begin position="6"/>
        <end position="181"/>
    </location>
</feature>
<dbReference type="InterPro" id="IPR036318">
    <property type="entry name" value="FAD-bd_PCMH-like_sf"/>
</dbReference>
<evidence type="ECO:0000256" key="1">
    <source>
        <dbReference type="ARBA" id="ARBA00004167"/>
    </source>
</evidence>
<dbReference type="STRING" id="1121476.SAMN02745751_02670"/>
<organism evidence="10 11">
    <name type="scientific">Dethiosulfatibacter aminovorans DSM 17477</name>
    <dbReference type="NCBI Taxonomy" id="1121476"/>
    <lineage>
        <taxon>Bacteria</taxon>
        <taxon>Bacillati</taxon>
        <taxon>Bacillota</taxon>
        <taxon>Tissierellia</taxon>
        <taxon>Dethiosulfatibacter</taxon>
    </lineage>
</organism>
<dbReference type="GO" id="GO:0005737">
    <property type="term" value="C:cytoplasm"/>
    <property type="evidence" value="ECO:0007669"/>
    <property type="project" value="TreeGrafter"/>
</dbReference>
<dbReference type="EMBL" id="FQZL01000022">
    <property type="protein sequence ID" value="SHJ48232.1"/>
    <property type="molecule type" value="Genomic_DNA"/>
</dbReference>
<keyword evidence="7" id="KW-0472">Membrane</keyword>
<dbReference type="InterPro" id="IPR016166">
    <property type="entry name" value="FAD-bd_PCMH"/>
</dbReference>
<dbReference type="Pfam" id="PF01565">
    <property type="entry name" value="FAD_binding_4"/>
    <property type="match status" value="1"/>
</dbReference>
<dbReference type="InterPro" id="IPR006094">
    <property type="entry name" value="Oxid_FAD_bind_N"/>
</dbReference>
<dbReference type="PANTHER" id="PTHR10801">
    <property type="entry name" value="24-DEHYDROCHOLESTEROL REDUCTASE"/>
    <property type="match status" value="1"/>
</dbReference>
<keyword evidence="5" id="KW-1133">Transmembrane helix</keyword>
<evidence type="ECO:0000256" key="6">
    <source>
        <dbReference type="ARBA" id="ARBA00023002"/>
    </source>
</evidence>
<keyword evidence="3" id="KW-0285">Flavoprotein</keyword>
<dbReference type="Proteomes" id="UP000184052">
    <property type="component" value="Unassembled WGS sequence"/>
</dbReference>
<accession>A0A1M6JNK9</accession>
<dbReference type="PANTHER" id="PTHR10801:SF0">
    <property type="entry name" value="DELTA(24)-STEROL REDUCTASE"/>
    <property type="match status" value="1"/>
</dbReference>
<dbReference type="PROSITE" id="PS51387">
    <property type="entry name" value="FAD_PCMH"/>
    <property type="match status" value="1"/>
</dbReference>
<name>A0A1M6JNK9_9FIRM</name>
<dbReference type="GO" id="GO:0016020">
    <property type="term" value="C:membrane"/>
    <property type="evidence" value="ECO:0007669"/>
    <property type="project" value="UniProtKB-SubCell"/>
</dbReference>
<protein>
    <recommendedName>
        <fullName evidence="2">Delta(24)-sterol reductase</fullName>
        <ecNumber evidence="2">1.3.1.72</ecNumber>
    </recommendedName>
</protein>
<dbReference type="OrthoDB" id="9767256at2"/>
<gene>
    <name evidence="10" type="ORF">SAMN02745751_02670</name>
</gene>
<dbReference type="AlphaFoldDB" id="A0A1M6JNK9"/>
<evidence type="ECO:0000313" key="11">
    <source>
        <dbReference type="Proteomes" id="UP000184052"/>
    </source>
</evidence>
<dbReference type="Gene3D" id="3.30.465.10">
    <property type="match status" value="1"/>
</dbReference>
<keyword evidence="4" id="KW-0812">Transmembrane</keyword>
<evidence type="ECO:0000256" key="3">
    <source>
        <dbReference type="ARBA" id="ARBA00022630"/>
    </source>
</evidence>
<reference evidence="10 11" key="1">
    <citation type="submission" date="2016-11" db="EMBL/GenBank/DDBJ databases">
        <authorList>
            <person name="Jaros S."/>
            <person name="Januszkiewicz K."/>
            <person name="Wedrychowicz H."/>
        </authorList>
    </citation>
    <scope>NUCLEOTIDE SEQUENCE [LARGE SCALE GENOMIC DNA]</scope>
    <source>
        <strain evidence="10 11">DSM 17477</strain>
    </source>
</reference>
<dbReference type="GO" id="GO:0050614">
    <property type="term" value="F:Delta24-sterol reductase activity"/>
    <property type="evidence" value="ECO:0007669"/>
    <property type="project" value="UniProtKB-EC"/>
</dbReference>
<comment type="subcellular location">
    <subcellularLocation>
        <location evidence="1">Membrane</location>
        <topology evidence="1">Single-pass membrane protein</topology>
    </subcellularLocation>
</comment>
<evidence type="ECO:0000256" key="8">
    <source>
        <dbReference type="SAM" id="MobiDB-lite"/>
    </source>
</evidence>
<dbReference type="InterPro" id="IPR040165">
    <property type="entry name" value="Diminuto-like"/>
</dbReference>
<feature type="region of interest" description="Disordered" evidence="8">
    <location>
        <begin position="31"/>
        <end position="56"/>
    </location>
</feature>
<evidence type="ECO:0000256" key="4">
    <source>
        <dbReference type="ARBA" id="ARBA00022692"/>
    </source>
</evidence>
<keyword evidence="6" id="KW-0560">Oxidoreductase</keyword>
<dbReference type="InterPro" id="IPR016169">
    <property type="entry name" value="FAD-bd_PCMH_sub2"/>
</dbReference>
<evidence type="ECO:0000256" key="5">
    <source>
        <dbReference type="ARBA" id="ARBA00022989"/>
    </source>
</evidence>
<evidence type="ECO:0000313" key="10">
    <source>
        <dbReference type="EMBL" id="SHJ48232.1"/>
    </source>
</evidence>